<feature type="transmembrane region" description="Helical" evidence="1">
    <location>
        <begin position="336"/>
        <end position="360"/>
    </location>
</feature>
<keyword evidence="1" id="KW-0472">Membrane</keyword>
<accession>A0A059AF81</accession>
<proteinExistence type="predicted"/>
<dbReference type="eggNOG" id="ENOG502QR4P">
    <property type="taxonomic scope" value="Eukaryota"/>
</dbReference>
<dbReference type="AlphaFoldDB" id="A0A059AF81"/>
<name>A0A059AF81_EUCGR</name>
<gene>
    <name evidence="2" type="ORF">EUGRSUZ_J01737</name>
</gene>
<dbReference type="EMBL" id="KK198762">
    <property type="protein sequence ID" value="KCW52316.1"/>
    <property type="molecule type" value="Genomic_DNA"/>
</dbReference>
<dbReference type="OMA" id="NECINET"/>
<dbReference type="Pfam" id="PF03140">
    <property type="entry name" value="DUF247"/>
    <property type="match status" value="1"/>
</dbReference>
<organism evidence="2">
    <name type="scientific">Eucalyptus grandis</name>
    <name type="common">Flooded gum</name>
    <dbReference type="NCBI Taxonomy" id="71139"/>
    <lineage>
        <taxon>Eukaryota</taxon>
        <taxon>Viridiplantae</taxon>
        <taxon>Streptophyta</taxon>
        <taxon>Embryophyta</taxon>
        <taxon>Tracheophyta</taxon>
        <taxon>Spermatophyta</taxon>
        <taxon>Magnoliopsida</taxon>
        <taxon>eudicotyledons</taxon>
        <taxon>Gunneridae</taxon>
        <taxon>Pentapetalae</taxon>
        <taxon>rosids</taxon>
        <taxon>malvids</taxon>
        <taxon>Myrtales</taxon>
        <taxon>Myrtaceae</taxon>
        <taxon>Myrtoideae</taxon>
        <taxon>Eucalypteae</taxon>
        <taxon>Eucalyptus</taxon>
    </lineage>
</organism>
<dbReference type="PANTHER" id="PTHR31170">
    <property type="entry name" value="BNAC04G53230D PROTEIN"/>
    <property type="match status" value="1"/>
</dbReference>
<dbReference type="STRING" id="71139.A0A059AF81"/>
<dbReference type="PANTHER" id="PTHR31170:SF18">
    <property type="entry name" value="(WILD MALAYSIAN BANANA) HYPOTHETICAL PROTEIN"/>
    <property type="match status" value="1"/>
</dbReference>
<dbReference type="InterPro" id="IPR004158">
    <property type="entry name" value="DUF247_pln"/>
</dbReference>
<protein>
    <submittedName>
        <fullName evidence="2">Uncharacterized protein</fullName>
    </submittedName>
</protein>
<dbReference type="Gramene" id="KCW52316">
    <property type="protein sequence ID" value="KCW52316"/>
    <property type="gene ID" value="EUGRSUZ_J01737"/>
</dbReference>
<reference evidence="2" key="1">
    <citation type="submission" date="2013-07" db="EMBL/GenBank/DDBJ databases">
        <title>The genome of Eucalyptus grandis.</title>
        <authorList>
            <person name="Schmutz J."/>
            <person name="Hayes R."/>
            <person name="Myburg A."/>
            <person name="Tuskan G."/>
            <person name="Grattapaglia D."/>
            <person name="Rokhsar D.S."/>
        </authorList>
    </citation>
    <scope>NUCLEOTIDE SEQUENCE</scope>
    <source>
        <tissue evidence="2">Leaf extractions</tissue>
    </source>
</reference>
<keyword evidence="1" id="KW-0812">Transmembrane</keyword>
<evidence type="ECO:0000313" key="2">
    <source>
        <dbReference type="EMBL" id="KCW52316.1"/>
    </source>
</evidence>
<evidence type="ECO:0000256" key="1">
    <source>
        <dbReference type="SAM" id="Phobius"/>
    </source>
</evidence>
<keyword evidence="1" id="KW-1133">Transmembrane helix</keyword>
<sequence length="363" mass="42066">MDSYDKLDSVWQEEDKFLELMITDGCFMLEIMRTKIEANPTPNHAENEPIFSTHWLRYIRPYIRRDMLLLENQLPMLVLYHLVAKDKNKEANECINETNNLILGFYGMHTKEMGERLHVMDVFRKGLLLPDPQKDQPEMNNCVRTILKFCFLEKCITGMKRCLWHVVDVSRKIRLKETENDEENEKIIRSATELKKTGIQFKKSPTHSLEDISFAGGVLKLPVIMVDGTTESKFLNLITFERLHGTGNEITSYIGFMDSIINNEHDVALLHTKGIIQNAMGSDKAVAKLFNALCQEVPVEFNRSICEVQEDISEYYRDPSNSSWAKFHDTYCSSPWARLSLFAAVFLFTLTIIQTVYAMLSYY</sequence>
<dbReference type="InParanoid" id="A0A059AF81"/>